<sequence>MARQIVALALIIFVVSFRMASAISNAPASSSSVAGSPVDNSVIGTLDGTVGGAAPVGGPVPEGAFANLSPESQSSGSIITPQLPTIFSVVVSAVVASSFLF</sequence>
<evidence type="ECO:0000256" key="1">
    <source>
        <dbReference type="SAM" id="SignalP"/>
    </source>
</evidence>
<dbReference type="OMA" id="MAGHVML"/>
<keyword evidence="3" id="KW-1185">Reference proteome</keyword>
<comment type="caution">
    <text evidence="2">The sequence shown here is derived from an EMBL/GenBank/DDBJ whole genome shotgun (WGS) entry which is preliminary data.</text>
</comment>
<reference evidence="2 3" key="2">
    <citation type="journal article" date="2017" name="Genome Biol.">
        <title>New reference genome sequences of hot pepper reveal the massive evolution of plant disease-resistance genes by retroduplication.</title>
        <authorList>
            <person name="Kim S."/>
            <person name="Park J."/>
            <person name="Yeom S.I."/>
            <person name="Kim Y.M."/>
            <person name="Seo E."/>
            <person name="Kim K.T."/>
            <person name="Kim M.S."/>
            <person name="Lee J.M."/>
            <person name="Cheong K."/>
            <person name="Shin H.S."/>
            <person name="Kim S.B."/>
            <person name="Han K."/>
            <person name="Lee J."/>
            <person name="Park M."/>
            <person name="Lee H.A."/>
            <person name="Lee H.Y."/>
            <person name="Lee Y."/>
            <person name="Oh S."/>
            <person name="Lee J.H."/>
            <person name="Choi E."/>
            <person name="Choi E."/>
            <person name="Lee S.E."/>
            <person name="Jeon J."/>
            <person name="Kim H."/>
            <person name="Choi G."/>
            <person name="Song H."/>
            <person name="Lee J."/>
            <person name="Lee S.C."/>
            <person name="Kwon J.K."/>
            <person name="Lee H.Y."/>
            <person name="Koo N."/>
            <person name="Hong Y."/>
            <person name="Kim R.W."/>
            <person name="Kang W.H."/>
            <person name="Huh J.H."/>
            <person name="Kang B.C."/>
            <person name="Yang T.J."/>
            <person name="Lee Y.H."/>
            <person name="Bennetzen J.L."/>
            <person name="Choi D."/>
        </authorList>
    </citation>
    <scope>NUCLEOTIDE SEQUENCE [LARGE SCALE GENOMIC DNA]</scope>
    <source>
        <strain evidence="3">cv. CM334</strain>
    </source>
</reference>
<proteinExistence type="predicted"/>
<gene>
    <name evidence="2" type="ORF">T459_28052</name>
</gene>
<dbReference type="Proteomes" id="UP000222542">
    <property type="component" value="Unassembled WGS sequence"/>
</dbReference>
<keyword evidence="1" id="KW-0732">Signal</keyword>
<dbReference type="AlphaFoldDB" id="A0A2G2YFR7"/>
<dbReference type="Gramene" id="PHT68565">
    <property type="protein sequence ID" value="PHT68565"/>
    <property type="gene ID" value="T459_28052"/>
</dbReference>
<name>A0A2G2YFR7_CAPAN</name>
<evidence type="ECO:0000313" key="3">
    <source>
        <dbReference type="Proteomes" id="UP000222542"/>
    </source>
</evidence>
<reference evidence="2 3" key="1">
    <citation type="journal article" date="2014" name="Nat. Genet.">
        <title>Genome sequence of the hot pepper provides insights into the evolution of pungency in Capsicum species.</title>
        <authorList>
            <person name="Kim S."/>
            <person name="Park M."/>
            <person name="Yeom S.I."/>
            <person name="Kim Y.M."/>
            <person name="Lee J.M."/>
            <person name="Lee H.A."/>
            <person name="Seo E."/>
            <person name="Choi J."/>
            <person name="Cheong K."/>
            <person name="Kim K.T."/>
            <person name="Jung K."/>
            <person name="Lee G.W."/>
            <person name="Oh S.K."/>
            <person name="Bae C."/>
            <person name="Kim S.B."/>
            <person name="Lee H.Y."/>
            <person name="Kim S.Y."/>
            <person name="Kim M.S."/>
            <person name="Kang B.C."/>
            <person name="Jo Y.D."/>
            <person name="Yang H.B."/>
            <person name="Jeong H.J."/>
            <person name="Kang W.H."/>
            <person name="Kwon J.K."/>
            <person name="Shin C."/>
            <person name="Lim J.Y."/>
            <person name="Park J.H."/>
            <person name="Huh J.H."/>
            <person name="Kim J.S."/>
            <person name="Kim B.D."/>
            <person name="Cohen O."/>
            <person name="Paran I."/>
            <person name="Suh M.C."/>
            <person name="Lee S.B."/>
            <person name="Kim Y.K."/>
            <person name="Shin Y."/>
            <person name="Noh S.J."/>
            <person name="Park J."/>
            <person name="Seo Y.S."/>
            <person name="Kwon S.Y."/>
            <person name="Kim H.A."/>
            <person name="Park J.M."/>
            <person name="Kim H.J."/>
            <person name="Choi S.B."/>
            <person name="Bosland P.W."/>
            <person name="Reeves G."/>
            <person name="Jo S.H."/>
            <person name="Lee B.W."/>
            <person name="Cho H.T."/>
            <person name="Choi H.S."/>
            <person name="Lee M.S."/>
            <person name="Yu Y."/>
            <person name="Do Choi Y."/>
            <person name="Park B.S."/>
            <person name="van Deynze A."/>
            <person name="Ashrafi H."/>
            <person name="Hill T."/>
            <person name="Kim W.T."/>
            <person name="Pai H.S."/>
            <person name="Ahn H.K."/>
            <person name="Yeam I."/>
            <person name="Giovannoni J.J."/>
            <person name="Rose J.K."/>
            <person name="Sorensen I."/>
            <person name="Lee S.J."/>
            <person name="Kim R.W."/>
            <person name="Choi I.Y."/>
            <person name="Choi B.S."/>
            <person name="Lim J.S."/>
            <person name="Lee Y.H."/>
            <person name="Choi D."/>
        </authorList>
    </citation>
    <scope>NUCLEOTIDE SEQUENCE [LARGE SCALE GENOMIC DNA]</scope>
    <source>
        <strain evidence="3">cv. CM334</strain>
    </source>
</reference>
<protein>
    <recommendedName>
        <fullName evidence="4">Anther-specific protein BCP1-like</fullName>
    </recommendedName>
</protein>
<organism evidence="2 3">
    <name type="scientific">Capsicum annuum</name>
    <name type="common">Capsicum pepper</name>
    <dbReference type="NCBI Taxonomy" id="4072"/>
    <lineage>
        <taxon>Eukaryota</taxon>
        <taxon>Viridiplantae</taxon>
        <taxon>Streptophyta</taxon>
        <taxon>Embryophyta</taxon>
        <taxon>Tracheophyta</taxon>
        <taxon>Spermatophyta</taxon>
        <taxon>Magnoliopsida</taxon>
        <taxon>eudicotyledons</taxon>
        <taxon>Gunneridae</taxon>
        <taxon>Pentapetalae</taxon>
        <taxon>asterids</taxon>
        <taxon>lamiids</taxon>
        <taxon>Solanales</taxon>
        <taxon>Solanaceae</taxon>
        <taxon>Solanoideae</taxon>
        <taxon>Capsiceae</taxon>
        <taxon>Capsicum</taxon>
    </lineage>
</organism>
<evidence type="ECO:0008006" key="4">
    <source>
        <dbReference type="Google" id="ProtNLM"/>
    </source>
</evidence>
<dbReference type="EMBL" id="AYRZ02000011">
    <property type="protein sequence ID" value="PHT68565.1"/>
    <property type="molecule type" value="Genomic_DNA"/>
</dbReference>
<accession>A0A2G2YFR7</accession>
<feature type="chain" id="PRO_5013565677" description="Anther-specific protein BCP1-like" evidence="1">
    <location>
        <begin position="23"/>
        <end position="101"/>
    </location>
</feature>
<evidence type="ECO:0000313" key="2">
    <source>
        <dbReference type="EMBL" id="PHT68565.1"/>
    </source>
</evidence>
<feature type="signal peptide" evidence="1">
    <location>
        <begin position="1"/>
        <end position="22"/>
    </location>
</feature>